<protein>
    <submittedName>
        <fullName evidence="1">Uncharacterized protein</fullName>
    </submittedName>
</protein>
<reference evidence="1 2" key="1">
    <citation type="journal article" date="2019" name="Syst. Appl. Microbiol.">
        <title>Polyphasic characterization of two novel Lactobacillus spp. isolated from blown salami packages: Description of Lactobacillus halodurans sp. nov. and Lactobacillus salsicarnum sp. nov.</title>
        <authorList>
            <person name="Schuster J.A."/>
            <person name="Klingl A."/>
            <person name="Vogel R.F."/>
            <person name="Ehrmann M.A."/>
        </authorList>
    </citation>
    <scope>NUCLEOTIDE SEQUENCE [LARGE SCALE GENOMIC DNA]</scope>
    <source>
        <strain evidence="1 2">TMW 1.2172</strain>
    </source>
</reference>
<gene>
    <name evidence="1" type="ORF">FHL06_04195</name>
</gene>
<dbReference type="EMBL" id="VDFP01000006">
    <property type="protein sequence ID" value="MQS75591.1"/>
    <property type="molecule type" value="Genomic_DNA"/>
</dbReference>
<evidence type="ECO:0000313" key="1">
    <source>
        <dbReference type="EMBL" id="MQS75591.1"/>
    </source>
</evidence>
<dbReference type="RefSeq" id="WP_153384999.1">
    <property type="nucleotide sequence ID" value="NZ_VDFP01000006.1"/>
</dbReference>
<comment type="caution">
    <text evidence="1">The sequence shown here is derived from an EMBL/GenBank/DDBJ whole genome shotgun (WGS) entry which is preliminary data.</text>
</comment>
<name>A0A5P0ZP27_9LACO</name>
<dbReference type="AlphaFoldDB" id="A0A5P0ZP27"/>
<evidence type="ECO:0000313" key="2">
    <source>
        <dbReference type="Proteomes" id="UP000414364"/>
    </source>
</evidence>
<sequence>MLKKGLIILELTFVFFLTILFSKPTITKAKPVTDADVVQHFETKDHEELIISYVLEDKKELFFKTTTENAIDIQALKKELGAQKIEEITSEEIKVTLDNPDKIDFKMLLTNKKRFYTDCTRLQPQ</sequence>
<accession>A0A5P0ZP27</accession>
<dbReference type="Proteomes" id="UP000414364">
    <property type="component" value="Unassembled WGS sequence"/>
</dbReference>
<proteinExistence type="predicted"/>
<organism evidence="1 2">
    <name type="scientific">Companilactobacillus halodurans</name>
    <dbReference type="NCBI Taxonomy" id="2584183"/>
    <lineage>
        <taxon>Bacteria</taxon>
        <taxon>Bacillati</taxon>
        <taxon>Bacillota</taxon>
        <taxon>Bacilli</taxon>
        <taxon>Lactobacillales</taxon>
        <taxon>Lactobacillaceae</taxon>
        <taxon>Companilactobacillus</taxon>
    </lineage>
</organism>